<dbReference type="AlphaFoldDB" id="A0A1L9SQQ0"/>
<evidence type="ECO:0000313" key="1">
    <source>
        <dbReference type="EMBL" id="OJJ49433.1"/>
    </source>
</evidence>
<dbReference type="Proteomes" id="UP000184188">
    <property type="component" value="Unassembled WGS sequence"/>
</dbReference>
<dbReference type="RefSeq" id="XP_022583943.1">
    <property type="nucleotide sequence ID" value="XM_022721038.1"/>
</dbReference>
<proteinExistence type="predicted"/>
<name>A0A1L9SQQ0_9EURO</name>
<reference evidence="2" key="1">
    <citation type="journal article" date="2017" name="Genome Biol.">
        <title>Comparative genomics reveals high biological diversity and specific adaptations in the industrially and medically important fungal genus Aspergillus.</title>
        <authorList>
            <person name="de Vries R.P."/>
            <person name="Riley R."/>
            <person name="Wiebenga A."/>
            <person name="Aguilar-Osorio G."/>
            <person name="Amillis S."/>
            <person name="Uchima C.A."/>
            <person name="Anderluh G."/>
            <person name="Asadollahi M."/>
            <person name="Askin M."/>
            <person name="Barry K."/>
            <person name="Battaglia E."/>
            <person name="Bayram O."/>
            <person name="Benocci T."/>
            <person name="Braus-Stromeyer S.A."/>
            <person name="Caldana C."/>
            <person name="Canovas D."/>
            <person name="Cerqueira G.C."/>
            <person name="Chen F."/>
            <person name="Chen W."/>
            <person name="Choi C."/>
            <person name="Clum A."/>
            <person name="Dos Santos R.A."/>
            <person name="Damasio A.R."/>
            <person name="Diallinas G."/>
            <person name="Emri T."/>
            <person name="Fekete E."/>
            <person name="Flipphi M."/>
            <person name="Freyberg S."/>
            <person name="Gallo A."/>
            <person name="Gournas C."/>
            <person name="Habgood R."/>
            <person name="Hainaut M."/>
            <person name="Harispe M.L."/>
            <person name="Henrissat B."/>
            <person name="Hilden K.S."/>
            <person name="Hope R."/>
            <person name="Hossain A."/>
            <person name="Karabika E."/>
            <person name="Karaffa L."/>
            <person name="Karanyi Z."/>
            <person name="Krasevec N."/>
            <person name="Kuo A."/>
            <person name="Kusch H."/>
            <person name="LaButti K."/>
            <person name="Lagendijk E.L."/>
            <person name="Lapidus A."/>
            <person name="Levasseur A."/>
            <person name="Lindquist E."/>
            <person name="Lipzen A."/>
            <person name="Logrieco A.F."/>
            <person name="MacCabe A."/>
            <person name="Maekelae M.R."/>
            <person name="Malavazi I."/>
            <person name="Melin P."/>
            <person name="Meyer V."/>
            <person name="Mielnichuk N."/>
            <person name="Miskei M."/>
            <person name="Molnar A.P."/>
            <person name="Mule G."/>
            <person name="Ngan C.Y."/>
            <person name="Orejas M."/>
            <person name="Orosz E."/>
            <person name="Ouedraogo J.P."/>
            <person name="Overkamp K.M."/>
            <person name="Park H.-S."/>
            <person name="Perrone G."/>
            <person name="Piumi F."/>
            <person name="Punt P.J."/>
            <person name="Ram A.F."/>
            <person name="Ramon A."/>
            <person name="Rauscher S."/>
            <person name="Record E."/>
            <person name="Riano-Pachon D.M."/>
            <person name="Robert V."/>
            <person name="Roehrig J."/>
            <person name="Ruller R."/>
            <person name="Salamov A."/>
            <person name="Salih N.S."/>
            <person name="Samson R.A."/>
            <person name="Sandor E."/>
            <person name="Sanguinetti M."/>
            <person name="Schuetze T."/>
            <person name="Sepcic K."/>
            <person name="Shelest E."/>
            <person name="Sherlock G."/>
            <person name="Sophianopoulou V."/>
            <person name="Squina F.M."/>
            <person name="Sun H."/>
            <person name="Susca A."/>
            <person name="Todd R.B."/>
            <person name="Tsang A."/>
            <person name="Unkles S.E."/>
            <person name="van de Wiele N."/>
            <person name="van Rossen-Uffink D."/>
            <person name="Oliveira J.V."/>
            <person name="Vesth T.C."/>
            <person name="Visser J."/>
            <person name="Yu J.-H."/>
            <person name="Zhou M."/>
            <person name="Andersen M.R."/>
            <person name="Archer D.B."/>
            <person name="Baker S.E."/>
            <person name="Benoit I."/>
            <person name="Brakhage A.A."/>
            <person name="Braus G.H."/>
            <person name="Fischer R."/>
            <person name="Frisvad J.C."/>
            <person name="Goldman G.H."/>
            <person name="Houbraken J."/>
            <person name="Oakley B."/>
            <person name="Pocsi I."/>
            <person name="Scazzocchio C."/>
            <person name="Seiboth B."/>
            <person name="vanKuyk P.A."/>
            <person name="Wortman J."/>
            <person name="Dyer P.S."/>
            <person name="Grigoriev I.V."/>
        </authorList>
    </citation>
    <scope>NUCLEOTIDE SEQUENCE [LARGE SCALE GENOMIC DNA]</scope>
    <source>
        <strain evidence="2">CBS 506.65</strain>
    </source>
</reference>
<organism evidence="1 2">
    <name type="scientific">Penicilliopsis zonata CBS 506.65</name>
    <dbReference type="NCBI Taxonomy" id="1073090"/>
    <lineage>
        <taxon>Eukaryota</taxon>
        <taxon>Fungi</taxon>
        <taxon>Dikarya</taxon>
        <taxon>Ascomycota</taxon>
        <taxon>Pezizomycotina</taxon>
        <taxon>Eurotiomycetes</taxon>
        <taxon>Eurotiomycetidae</taxon>
        <taxon>Eurotiales</taxon>
        <taxon>Aspergillaceae</taxon>
        <taxon>Penicilliopsis</taxon>
    </lineage>
</organism>
<accession>A0A1L9SQQ0</accession>
<protein>
    <submittedName>
        <fullName evidence="1">Uncharacterized protein</fullName>
    </submittedName>
</protein>
<gene>
    <name evidence="1" type="ORF">ASPZODRAFT_112373</name>
</gene>
<keyword evidence="2" id="KW-1185">Reference proteome</keyword>
<dbReference type="VEuPathDB" id="FungiDB:ASPZODRAFT_112373"/>
<evidence type="ECO:0000313" key="2">
    <source>
        <dbReference type="Proteomes" id="UP000184188"/>
    </source>
</evidence>
<dbReference type="STRING" id="1073090.A0A1L9SQQ0"/>
<dbReference type="EMBL" id="KV878338">
    <property type="protein sequence ID" value="OJJ49433.1"/>
    <property type="molecule type" value="Genomic_DNA"/>
</dbReference>
<sequence length="123" mass="13763">MVLPLPVSRPNLSIITSDLWPSMSNVVAAPWRGLSGHLPANGLQRRSMSQSPARRGETQENIAMAPRLSLPECLGKVSLDVLERSAMIRPVHPSRFSSRFNKKGKLSLGIMFVFWYPDIVVFY</sequence>
<dbReference type="GeneID" id="34607503"/>